<organism evidence="1 2">
    <name type="scientific">Chryseobacterium koreense CCUG 49689</name>
    <dbReference type="NCBI Taxonomy" id="1304281"/>
    <lineage>
        <taxon>Bacteria</taxon>
        <taxon>Pseudomonadati</taxon>
        <taxon>Bacteroidota</taxon>
        <taxon>Flavobacteriia</taxon>
        <taxon>Flavobacteriales</taxon>
        <taxon>Weeksellaceae</taxon>
        <taxon>Chryseobacterium group</taxon>
        <taxon>Chryseobacterium</taxon>
    </lineage>
</organism>
<comment type="caution">
    <text evidence="1">The sequence shown here is derived from an EMBL/GenBank/DDBJ whole genome shotgun (WGS) entry which is preliminary data.</text>
</comment>
<evidence type="ECO:0000313" key="1">
    <source>
        <dbReference type="EMBL" id="KMQ70298.1"/>
    </source>
</evidence>
<gene>
    <name evidence="1" type="ORF">ACM44_13125</name>
</gene>
<dbReference type="PATRIC" id="fig|1304281.5.peg.2833"/>
<dbReference type="EMBL" id="LFNG01000023">
    <property type="protein sequence ID" value="KMQ70298.1"/>
    <property type="molecule type" value="Genomic_DNA"/>
</dbReference>
<reference evidence="1 2" key="1">
    <citation type="journal article" date="2004" name="Int. J. Syst. Evol. Microbiol.">
        <title>Kaistella koreensis gen. nov., sp. nov., a novel member of the Chryseobacterium-Bergeyella-Riemerella branch.</title>
        <authorList>
            <person name="Kim M.K."/>
            <person name="Im W.T."/>
            <person name="Shin Y.K."/>
            <person name="Lim J.H."/>
            <person name="Kim S.H."/>
            <person name="Lee B.C."/>
            <person name="Park M.Y."/>
            <person name="Lee K.Y."/>
            <person name="Lee S.T."/>
        </authorList>
    </citation>
    <scope>NUCLEOTIDE SEQUENCE [LARGE SCALE GENOMIC DNA]</scope>
    <source>
        <strain evidence="1 2">CCUG 49689</strain>
    </source>
</reference>
<evidence type="ECO:0000313" key="2">
    <source>
        <dbReference type="Proteomes" id="UP000035900"/>
    </source>
</evidence>
<protein>
    <submittedName>
        <fullName evidence="1">Uncharacterized protein</fullName>
    </submittedName>
</protein>
<dbReference type="Proteomes" id="UP000035900">
    <property type="component" value="Unassembled WGS sequence"/>
</dbReference>
<accession>A0A0J7IVH6</accession>
<dbReference type="STRING" id="1304281.ACM44_13125"/>
<proteinExistence type="predicted"/>
<dbReference type="AlphaFoldDB" id="A0A0J7IVH6"/>
<sequence length="227" mass="26822">MKDANDLFADDYGNIYLYSNKDFSLSKYDSLGKQLGKLMLTLPFKIQSVQNPLNIPSFSENAQELKFFDQNLNLIQTVNLRQKFGFIKEVYVEDLQQVWLLDETTKRLIQYNFRTSQIINAFPFDMEFEHLIDILVFENKLYLLTKDRFSGYDFKGVKLFEIPISDGKMLRRENERVLVMGKNSIKRWDGNSLKTIFMADKSKIVDKNSSSYFAIKDNKLYLYHFNE</sequence>
<name>A0A0J7IVH6_9FLAO</name>
<keyword evidence="2" id="KW-1185">Reference proteome</keyword>